<keyword evidence="2" id="KW-1185">Reference proteome</keyword>
<accession>E9GL04</accession>
<dbReference type="HOGENOM" id="CLU_1322097_0_0_1"/>
<reference evidence="1 2" key="1">
    <citation type="journal article" date="2011" name="Science">
        <title>The ecoresponsive genome of Daphnia pulex.</title>
        <authorList>
            <person name="Colbourne J.K."/>
            <person name="Pfrender M.E."/>
            <person name="Gilbert D."/>
            <person name="Thomas W.K."/>
            <person name="Tucker A."/>
            <person name="Oakley T.H."/>
            <person name="Tokishita S."/>
            <person name="Aerts A."/>
            <person name="Arnold G.J."/>
            <person name="Basu M.K."/>
            <person name="Bauer D.J."/>
            <person name="Caceres C.E."/>
            <person name="Carmel L."/>
            <person name="Casola C."/>
            <person name="Choi J.H."/>
            <person name="Detter J.C."/>
            <person name="Dong Q."/>
            <person name="Dusheyko S."/>
            <person name="Eads B.D."/>
            <person name="Frohlich T."/>
            <person name="Geiler-Samerotte K.A."/>
            <person name="Gerlach D."/>
            <person name="Hatcher P."/>
            <person name="Jogdeo S."/>
            <person name="Krijgsveld J."/>
            <person name="Kriventseva E.V."/>
            <person name="Kultz D."/>
            <person name="Laforsch C."/>
            <person name="Lindquist E."/>
            <person name="Lopez J."/>
            <person name="Manak J.R."/>
            <person name="Muller J."/>
            <person name="Pangilinan J."/>
            <person name="Patwardhan R.P."/>
            <person name="Pitluck S."/>
            <person name="Pritham E.J."/>
            <person name="Rechtsteiner A."/>
            <person name="Rho M."/>
            <person name="Rogozin I.B."/>
            <person name="Sakarya O."/>
            <person name="Salamov A."/>
            <person name="Schaack S."/>
            <person name="Shapiro H."/>
            <person name="Shiga Y."/>
            <person name="Skalitzky C."/>
            <person name="Smith Z."/>
            <person name="Souvorov A."/>
            <person name="Sung W."/>
            <person name="Tang Z."/>
            <person name="Tsuchiya D."/>
            <person name="Tu H."/>
            <person name="Vos H."/>
            <person name="Wang M."/>
            <person name="Wolf Y.I."/>
            <person name="Yamagata H."/>
            <person name="Yamada T."/>
            <person name="Ye Y."/>
            <person name="Shaw J.R."/>
            <person name="Andrews J."/>
            <person name="Crease T.J."/>
            <person name="Tang H."/>
            <person name="Lucas S.M."/>
            <person name="Robertson H.M."/>
            <person name="Bork P."/>
            <person name="Koonin E.V."/>
            <person name="Zdobnov E.M."/>
            <person name="Grigoriev I.V."/>
            <person name="Lynch M."/>
            <person name="Boore J.L."/>
        </authorList>
    </citation>
    <scope>NUCLEOTIDE SEQUENCE [LARGE SCALE GENOMIC DNA]</scope>
</reference>
<dbReference type="EMBL" id="GL732550">
    <property type="protein sequence ID" value="EFX79771.1"/>
    <property type="molecule type" value="Genomic_DNA"/>
</dbReference>
<dbReference type="InParanoid" id="E9GL04"/>
<dbReference type="PhylomeDB" id="E9GL04"/>
<dbReference type="KEGG" id="dpx:DAPPUDRAFT_104002"/>
<organism evidence="1 2">
    <name type="scientific">Daphnia pulex</name>
    <name type="common">Water flea</name>
    <dbReference type="NCBI Taxonomy" id="6669"/>
    <lineage>
        <taxon>Eukaryota</taxon>
        <taxon>Metazoa</taxon>
        <taxon>Ecdysozoa</taxon>
        <taxon>Arthropoda</taxon>
        <taxon>Crustacea</taxon>
        <taxon>Branchiopoda</taxon>
        <taxon>Diplostraca</taxon>
        <taxon>Cladocera</taxon>
        <taxon>Anomopoda</taxon>
        <taxon>Daphniidae</taxon>
        <taxon>Daphnia</taxon>
    </lineage>
</organism>
<name>E9GL04_DAPPU</name>
<sequence length="208" mass="23369">MCGDNVFPHYCYHTNHTTSNAILNSAPFTHMKKILKPMLTFVHEGRGTSSNVLLHPYLPDVRSSSFTAFAPTTCLTSPTSWNTFDGSLPFAVTHLQLLTSRDYAQVMQMKCREDGHHNVAANPLSATPLFSPSSFARAALFGLVVFMPRGRKVAKPKTCRKAPVKAMHYRDFPLVDTVMDSPVTVSARTCQQWQVPLWSRILQTWRVE</sequence>
<gene>
    <name evidence="1" type="ORF">DAPPUDRAFT_104002</name>
</gene>
<proteinExistence type="predicted"/>
<dbReference type="AlphaFoldDB" id="E9GL04"/>
<dbReference type="Proteomes" id="UP000000305">
    <property type="component" value="Unassembled WGS sequence"/>
</dbReference>
<evidence type="ECO:0000313" key="2">
    <source>
        <dbReference type="Proteomes" id="UP000000305"/>
    </source>
</evidence>
<protein>
    <submittedName>
        <fullName evidence="1">Uncharacterized protein</fullName>
    </submittedName>
</protein>
<evidence type="ECO:0000313" key="1">
    <source>
        <dbReference type="EMBL" id="EFX79771.1"/>
    </source>
</evidence>